<evidence type="ECO:0000313" key="2">
    <source>
        <dbReference type="EMBL" id="KAE8312424.1"/>
    </source>
</evidence>
<feature type="compositionally biased region" description="Basic and acidic residues" evidence="1">
    <location>
        <begin position="14"/>
        <end position="26"/>
    </location>
</feature>
<sequence length="300" mass="33787">MGMEAPSRQPINPRNRDQQRHSSFEKHSRDSFGVIVIMILMQLNTMDLLSADPFSHAEVLYDQHLGDIESLLHGKDLEGEWPATPAPCQILVSGEMPWGKMRVVLSRQSAADVNRIQSCWTQICSHNCGLRTVFHSDPRSGQMYQRVVYLTRKIEWDTKPIGSHASSSNSSSSSYLLTLPARQAAVDGTSLEIIKRNFILLYCGLPLLEYTSLAAYPRFKETKDTTSSIAFWKAQLKGAIPPVALPWETGLSDVSVSQGRNALRLYLHRQDKSFLEYPDSRHRARKPIVQISLSQISAFT</sequence>
<evidence type="ECO:0000313" key="3">
    <source>
        <dbReference type="Proteomes" id="UP000325433"/>
    </source>
</evidence>
<reference evidence="3" key="1">
    <citation type="submission" date="2019-04" db="EMBL/GenBank/DDBJ databases">
        <title>Friends and foes A comparative genomics studyof 23 Aspergillus species from section Flavi.</title>
        <authorList>
            <consortium name="DOE Joint Genome Institute"/>
            <person name="Kjaerbolling I."/>
            <person name="Vesth T."/>
            <person name="Frisvad J.C."/>
            <person name="Nybo J.L."/>
            <person name="Theobald S."/>
            <person name="Kildgaard S."/>
            <person name="Isbrandt T."/>
            <person name="Kuo A."/>
            <person name="Sato A."/>
            <person name="Lyhne E.K."/>
            <person name="Kogle M.E."/>
            <person name="Wiebenga A."/>
            <person name="Kun R.S."/>
            <person name="Lubbers R.J."/>
            <person name="Makela M.R."/>
            <person name="Barry K."/>
            <person name="Chovatia M."/>
            <person name="Clum A."/>
            <person name="Daum C."/>
            <person name="Haridas S."/>
            <person name="He G."/>
            <person name="LaButti K."/>
            <person name="Lipzen A."/>
            <person name="Mondo S."/>
            <person name="Riley R."/>
            <person name="Salamov A."/>
            <person name="Simmons B.A."/>
            <person name="Magnuson J.K."/>
            <person name="Henrissat B."/>
            <person name="Mortensen U.H."/>
            <person name="Larsen T.O."/>
            <person name="Devries R.P."/>
            <person name="Grigoriev I.V."/>
            <person name="Machida M."/>
            <person name="Baker S.E."/>
            <person name="Andersen M.R."/>
        </authorList>
    </citation>
    <scope>NUCLEOTIDE SEQUENCE [LARGE SCALE GENOMIC DNA]</scope>
    <source>
        <strain evidence="3">CBS 130015</strain>
    </source>
</reference>
<protein>
    <submittedName>
        <fullName evidence="2">Uncharacterized protein</fullName>
    </submittedName>
</protein>
<dbReference type="AlphaFoldDB" id="A0A5N6VUW4"/>
<gene>
    <name evidence="2" type="ORF">BDV41DRAFT_577614</name>
</gene>
<dbReference type="Proteomes" id="UP000325433">
    <property type="component" value="Unassembled WGS sequence"/>
</dbReference>
<keyword evidence="3" id="KW-1185">Reference proteome</keyword>
<dbReference type="SUPFAM" id="SSF52777">
    <property type="entry name" value="CoA-dependent acyltransferases"/>
    <property type="match status" value="1"/>
</dbReference>
<accession>A0A5N6VUW4</accession>
<proteinExistence type="predicted"/>
<evidence type="ECO:0000256" key="1">
    <source>
        <dbReference type="SAM" id="MobiDB-lite"/>
    </source>
</evidence>
<name>A0A5N6VUW4_9EURO</name>
<feature type="region of interest" description="Disordered" evidence="1">
    <location>
        <begin position="1"/>
        <end position="26"/>
    </location>
</feature>
<dbReference type="EMBL" id="ML738333">
    <property type="protein sequence ID" value="KAE8312424.1"/>
    <property type="molecule type" value="Genomic_DNA"/>
</dbReference>
<organism evidence="2 3">
    <name type="scientific">Aspergillus transmontanensis</name>
    <dbReference type="NCBI Taxonomy" id="1034304"/>
    <lineage>
        <taxon>Eukaryota</taxon>
        <taxon>Fungi</taxon>
        <taxon>Dikarya</taxon>
        <taxon>Ascomycota</taxon>
        <taxon>Pezizomycotina</taxon>
        <taxon>Eurotiomycetes</taxon>
        <taxon>Eurotiomycetidae</taxon>
        <taxon>Eurotiales</taxon>
        <taxon>Aspergillaceae</taxon>
        <taxon>Aspergillus</taxon>
        <taxon>Aspergillus subgen. Circumdati</taxon>
    </lineage>
</organism>